<evidence type="ECO:0000256" key="1">
    <source>
        <dbReference type="PIRSR" id="PIRSR601310-1"/>
    </source>
</evidence>
<dbReference type="PANTHER" id="PTHR46648">
    <property type="entry name" value="HIT FAMILY PROTEIN 1"/>
    <property type="match status" value="1"/>
</dbReference>
<dbReference type="AlphaFoldDB" id="A0A0A6XFU1"/>
<keyword evidence="5" id="KW-0378">Hydrolase</keyword>
<feature type="domain" description="HIT" evidence="4">
    <location>
        <begin position="5"/>
        <end position="110"/>
    </location>
</feature>
<evidence type="ECO:0000313" key="6">
    <source>
        <dbReference type="Proteomes" id="UP000054537"/>
    </source>
</evidence>
<evidence type="ECO:0000256" key="2">
    <source>
        <dbReference type="PIRSR" id="PIRSR601310-3"/>
    </source>
</evidence>
<dbReference type="Gene3D" id="3.30.428.10">
    <property type="entry name" value="HIT-like"/>
    <property type="match status" value="1"/>
</dbReference>
<evidence type="ECO:0000259" key="4">
    <source>
        <dbReference type="PROSITE" id="PS51084"/>
    </source>
</evidence>
<protein>
    <submittedName>
        <fullName evidence="5">HIT family hydrolase</fullName>
    </submittedName>
</protein>
<keyword evidence="6" id="KW-1185">Reference proteome</keyword>
<dbReference type="PRINTS" id="PR00332">
    <property type="entry name" value="HISTRIAD"/>
</dbReference>
<organism evidence="5 6">
    <name type="scientific">Actinoplanes utahensis</name>
    <dbReference type="NCBI Taxonomy" id="1869"/>
    <lineage>
        <taxon>Bacteria</taxon>
        <taxon>Bacillati</taxon>
        <taxon>Actinomycetota</taxon>
        <taxon>Actinomycetes</taxon>
        <taxon>Micromonosporales</taxon>
        <taxon>Micromonosporaceae</taxon>
        <taxon>Actinoplanes</taxon>
    </lineage>
</organism>
<dbReference type="Pfam" id="PF01230">
    <property type="entry name" value="HIT"/>
    <property type="match status" value="1"/>
</dbReference>
<dbReference type="RefSeq" id="WP_043522097.1">
    <property type="nucleotide sequence ID" value="NZ_BAABKU010000001.1"/>
</dbReference>
<dbReference type="GO" id="GO:0009117">
    <property type="term" value="P:nucleotide metabolic process"/>
    <property type="evidence" value="ECO:0007669"/>
    <property type="project" value="TreeGrafter"/>
</dbReference>
<evidence type="ECO:0000256" key="3">
    <source>
        <dbReference type="PROSITE-ProRule" id="PRU00464"/>
    </source>
</evidence>
<gene>
    <name evidence="5" type="ORF">MB27_02515</name>
</gene>
<dbReference type="eggNOG" id="COG0537">
    <property type="taxonomic scope" value="Bacteria"/>
</dbReference>
<dbReference type="EMBL" id="JRTT01000002">
    <property type="protein sequence ID" value="KHD78972.1"/>
    <property type="molecule type" value="Genomic_DNA"/>
</dbReference>
<dbReference type="SUPFAM" id="SSF54197">
    <property type="entry name" value="HIT-like"/>
    <property type="match status" value="1"/>
</dbReference>
<feature type="short sequence motif" description="Histidine triad motif" evidence="2 3">
    <location>
        <begin position="95"/>
        <end position="99"/>
    </location>
</feature>
<dbReference type="STRING" id="1869.MB27_02515"/>
<accession>A0A0A6XFU1</accession>
<proteinExistence type="predicted"/>
<evidence type="ECO:0000313" key="5">
    <source>
        <dbReference type="EMBL" id="KHD78972.1"/>
    </source>
</evidence>
<dbReference type="OrthoDB" id="9784774at2"/>
<name>A0A0A6XFU1_ACTUT</name>
<dbReference type="InterPro" id="IPR036265">
    <property type="entry name" value="HIT-like_sf"/>
</dbReference>
<feature type="active site" description="Tele-AMP-histidine intermediate" evidence="1">
    <location>
        <position position="97"/>
    </location>
</feature>
<dbReference type="PROSITE" id="PS51084">
    <property type="entry name" value="HIT_2"/>
    <property type="match status" value="1"/>
</dbReference>
<dbReference type="InterPro" id="IPR011146">
    <property type="entry name" value="HIT-like"/>
</dbReference>
<reference evidence="5 6" key="1">
    <citation type="submission" date="2014-10" db="EMBL/GenBank/DDBJ databases">
        <title>Draft genome sequence of Actinoplanes utahensis NRRL 12052.</title>
        <authorList>
            <person name="Velasco-Bucheli B."/>
            <person name="del Cerro C."/>
            <person name="Hormigo D."/>
            <person name="Garcia J.L."/>
            <person name="Acebal C."/>
            <person name="Arroyo M."/>
            <person name="de la Mata I."/>
        </authorList>
    </citation>
    <scope>NUCLEOTIDE SEQUENCE [LARGE SCALE GENOMIC DNA]</scope>
    <source>
        <strain evidence="5 6">NRRL 12052</strain>
    </source>
</reference>
<dbReference type="PANTHER" id="PTHR46648:SF1">
    <property type="entry name" value="ADENOSINE 5'-MONOPHOSPHORAMIDASE HNT1"/>
    <property type="match status" value="1"/>
</dbReference>
<dbReference type="InterPro" id="IPR001310">
    <property type="entry name" value="Histidine_triad_HIT"/>
</dbReference>
<dbReference type="Proteomes" id="UP000054537">
    <property type="component" value="Unassembled WGS sequence"/>
</dbReference>
<comment type="caution">
    <text evidence="5">The sequence shown here is derived from an EMBL/GenBank/DDBJ whole genome shotgun (WGS) entry which is preliminary data.</text>
</comment>
<sequence length="148" mass="16103">MADCVFCGIVSGSVPAFLVASDPAGLAFLDIRPVFKGHVLVIPRPHVVTLPSLDPSLLEGYFRFVQLLSAAVPAALQAQGTFVAMNNIVSQSVPHLHTHVVPRTKGDGLRGFFWPRHKYDSDDEAASFAETIGKEYLRLSVTDTGRRE</sequence>
<dbReference type="GO" id="GO:0016787">
    <property type="term" value="F:hydrolase activity"/>
    <property type="evidence" value="ECO:0007669"/>
    <property type="project" value="UniProtKB-KW"/>
</dbReference>